<feature type="region of interest" description="Disordered" evidence="1">
    <location>
        <begin position="97"/>
        <end position="117"/>
    </location>
</feature>
<evidence type="ECO:0000256" key="1">
    <source>
        <dbReference type="SAM" id="MobiDB-lite"/>
    </source>
</evidence>
<evidence type="ECO:0000313" key="3">
    <source>
        <dbReference type="Proteomes" id="UP000266841"/>
    </source>
</evidence>
<evidence type="ECO:0000313" key="2">
    <source>
        <dbReference type="EMBL" id="EJK66805.1"/>
    </source>
</evidence>
<protein>
    <submittedName>
        <fullName evidence="2">Uncharacterized protein</fullName>
    </submittedName>
</protein>
<sequence>MARLTDLLRFVIRSVDSNRQHSKPPWEGRRRVPPGPSAGTSLAQAGTGASHNANAALVRQGDGDRWPPLKSNDTASRVCRGFVVSCCAFFAPSLLPSKERREAHDGGRRGPNREGAG</sequence>
<reference evidence="2 3" key="1">
    <citation type="journal article" date="2012" name="Genome Biol.">
        <title>Genome and low-iron response of an oceanic diatom adapted to chronic iron limitation.</title>
        <authorList>
            <person name="Lommer M."/>
            <person name="Specht M."/>
            <person name="Roy A.S."/>
            <person name="Kraemer L."/>
            <person name="Andreson R."/>
            <person name="Gutowska M.A."/>
            <person name="Wolf J."/>
            <person name="Bergner S.V."/>
            <person name="Schilhabel M.B."/>
            <person name="Klostermeier U.C."/>
            <person name="Beiko R.G."/>
            <person name="Rosenstiel P."/>
            <person name="Hippler M."/>
            <person name="Laroche J."/>
        </authorList>
    </citation>
    <scope>NUCLEOTIDE SEQUENCE [LARGE SCALE GENOMIC DNA]</scope>
    <source>
        <strain evidence="2 3">CCMP1005</strain>
    </source>
</reference>
<feature type="compositionally biased region" description="Basic and acidic residues" evidence="1">
    <location>
        <begin position="18"/>
        <end position="30"/>
    </location>
</feature>
<feature type="compositionally biased region" description="Polar residues" evidence="1">
    <location>
        <begin position="38"/>
        <end position="53"/>
    </location>
</feature>
<name>K0SN66_THAOC</name>
<feature type="region of interest" description="Disordered" evidence="1">
    <location>
        <begin position="18"/>
        <end position="69"/>
    </location>
</feature>
<accession>K0SN66</accession>
<dbReference type="Proteomes" id="UP000266841">
    <property type="component" value="Unassembled WGS sequence"/>
</dbReference>
<comment type="caution">
    <text evidence="2">The sequence shown here is derived from an EMBL/GenBank/DDBJ whole genome shotgun (WGS) entry which is preliminary data.</text>
</comment>
<dbReference type="AlphaFoldDB" id="K0SN66"/>
<organism evidence="2 3">
    <name type="scientific">Thalassiosira oceanica</name>
    <name type="common">Marine diatom</name>
    <dbReference type="NCBI Taxonomy" id="159749"/>
    <lineage>
        <taxon>Eukaryota</taxon>
        <taxon>Sar</taxon>
        <taxon>Stramenopiles</taxon>
        <taxon>Ochrophyta</taxon>
        <taxon>Bacillariophyta</taxon>
        <taxon>Coscinodiscophyceae</taxon>
        <taxon>Thalassiosirophycidae</taxon>
        <taxon>Thalassiosirales</taxon>
        <taxon>Thalassiosiraceae</taxon>
        <taxon>Thalassiosira</taxon>
    </lineage>
</organism>
<keyword evidence="3" id="KW-1185">Reference proteome</keyword>
<gene>
    <name evidence="2" type="ORF">THAOC_12233</name>
</gene>
<proteinExistence type="predicted"/>
<dbReference type="EMBL" id="AGNL01014215">
    <property type="protein sequence ID" value="EJK66805.1"/>
    <property type="molecule type" value="Genomic_DNA"/>
</dbReference>